<dbReference type="EMBL" id="CP061723">
    <property type="protein sequence ID" value="QOD00443.1"/>
    <property type="molecule type" value="Genomic_DNA"/>
</dbReference>
<name>A0ABD7BJM2_PSEPU</name>
<proteinExistence type="predicted"/>
<dbReference type="Proteomes" id="UP000516786">
    <property type="component" value="Chromosome"/>
</dbReference>
<sequence length="131" mass="14723">MKTARCGDEVDARFELDGDVEKLMWEMAWKVYGDSLSGILREALSGYKRSAGFDELTRLYCSTAGQEALPILREALLECWPDGDFGRSELCVEMRSRLRSHLSQCLLRRLVTKHAAPPILRDALFGVDLGA</sequence>
<accession>A0ABD7BJM2</accession>
<evidence type="ECO:0000313" key="2">
    <source>
        <dbReference type="Proteomes" id="UP000516786"/>
    </source>
</evidence>
<organism evidence="1 2">
    <name type="scientific">Pseudomonas putida</name>
    <name type="common">Arthrobacter siderocapsulatus</name>
    <dbReference type="NCBI Taxonomy" id="303"/>
    <lineage>
        <taxon>Bacteria</taxon>
        <taxon>Pseudomonadati</taxon>
        <taxon>Pseudomonadota</taxon>
        <taxon>Gammaproteobacteria</taxon>
        <taxon>Pseudomonadales</taxon>
        <taxon>Pseudomonadaceae</taxon>
        <taxon>Pseudomonas</taxon>
    </lineage>
</organism>
<gene>
    <name evidence="1" type="ORF">ID616_12470</name>
</gene>
<evidence type="ECO:0000313" key="1">
    <source>
        <dbReference type="EMBL" id="QOD00443.1"/>
    </source>
</evidence>
<protein>
    <submittedName>
        <fullName evidence="1">Uncharacterized protein</fullName>
    </submittedName>
</protein>
<reference evidence="1 2" key="1">
    <citation type="submission" date="2020-09" db="EMBL/GenBank/DDBJ databases">
        <title>Co-existence of a novel multidrug-resistance efflux pump with carbapenem resistance gene blaVIM-2 in one megaplasmid in Pseudomonas putida.</title>
        <authorList>
            <person name="Peng K."/>
            <person name="Li R."/>
        </authorList>
    </citation>
    <scope>NUCLEOTIDE SEQUENCE [LARGE SCALE GENOMIC DNA]</scope>
    <source>
        <strain evidence="1 2">ZXPA-20</strain>
    </source>
</reference>
<dbReference type="RefSeq" id="WP_191087639.1">
    <property type="nucleotide sequence ID" value="NZ_CP061723.1"/>
</dbReference>
<dbReference type="AlphaFoldDB" id="A0ABD7BJM2"/>